<accession>A0AAU9W4D7</accession>
<comment type="caution">
    <text evidence="1">The sequence shown here is derived from an EMBL/GenBank/DDBJ whole genome shotgun (WGS) entry which is preliminary data.</text>
</comment>
<dbReference type="EMBL" id="CALNXJ010000007">
    <property type="protein sequence ID" value="CAH3044741.1"/>
    <property type="molecule type" value="Genomic_DNA"/>
</dbReference>
<protein>
    <submittedName>
        <fullName evidence="1">Uncharacterized protein</fullName>
    </submittedName>
</protein>
<sequence length="99" mass="11254">MKQSSTWRELHCVSFALQGFAHLFSGCSVWWFTDNQVVPLIVDCENNMEIEAELISRSLNEKADYLIKVVVYDDCSIVSLNPDALGVDSLAFSWAREFC</sequence>
<organism evidence="1 2">
    <name type="scientific">Pocillopora meandrina</name>
    <dbReference type="NCBI Taxonomy" id="46732"/>
    <lineage>
        <taxon>Eukaryota</taxon>
        <taxon>Metazoa</taxon>
        <taxon>Cnidaria</taxon>
        <taxon>Anthozoa</taxon>
        <taxon>Hexacorallia</taxon>
        <taxon>Scleractinia</taxon>
        <taxon>Astrocoeniina</taxon>
        <taxon>Pocilloporidae</taxon>
        <taxon>Pocillopora</taxon>
    </lineage>
</organism>
<evidence type="ECO:0000313" key="1">
    <source>
        <dbReference type="EMBL" id="CAH3044741.1"/>
    </source>
</evidence>
<reference evidence="1 2" key="1">
    <citation type="submission" date="2022-05" db="EMBL/GenBank/DDBJ databases">
        <authorList>
            <consortium name="Genoscope - CEA"/>
            <person name="William W."/>
        </authorList>
    </citation>
    <scope>NUCLEOTIDE SEQUENCE [LARGE SCALE GENOMIC DNA]</scope>
</reference>
<name>A0AAU9W4D7_9CNID</name>
<dbReference type="AlphaFoldDB" id="A0AAU9W4D7"/>
<proteinExistence type="predicted"/>
<dbReference type="PROSITE" id="PS51257">
    <property type="entry name" value="PROKAR_LIPOPROTEIN"/>
    <property type="match status" value="1"/>
</dbReference>
<evidence type="ECO:0000313" key="2">
    <source>
        <dbReference type="Proteomes" id="UP001159428"/>
    </source>
</evidence>
<gene>
    <name evidence="1" type="ORF">PMEA_00031361</name>
</gene>
<keyword evidence="2" id="KW-1185">Reference proteome</keyword>
<dbReference type="Proteomes" id="UP001159428">
    <property type="component" value="Unassembled WGS sequence"/>
</dbReference>